<sequence length="491" mass="54339">MSVASSSPPTSPTATKPQHSCLECKRLKRACDKKLPCGKCARANRICEYKDPSDDGAFSPISSAKDIDTYAYGTLMEIHHNKSKVMDAVSLYFDGINTWFTIIERVSFEAQLESTWDDLSAETSIMVLCMALVALPSNQKQGRGMADATYTSIKSVLSAVQSELPIPMSVPLLQAELLVALYEFSHSMPQQAYLSLGRCFQMTRALGWHDSAFWSSVEHGEPTMLRQLKLKSILWWAIVYIDCLLNIAYQHQSYPMHTTDLAPFSVIPRPEAFDQHFLTSVPFQFGVQNQALQDPNSDVIEGIVFPEATSAWYLSLVLQQLSNPTQAGIDSKALSDKIWQHARLTASARWRAGDRNAAVGTDLIALLKLNQPALFGGIGSIPCVDPTHDEAARGIIRTVIDVIHDKAGSLAKSQDRLKRGAIGPSWAFAMCYASLLLIHHGDGALQDSGWLDKVRHLKSTLDKVANRWKIAELYCDSVKIALDNRHTPYIG</sequence>
<evidence type="ECO:0000313" key="5">
    <source>
        <dbReference type="Proteomes" id="UP001302602"/>
    </source>
</evidence>
<evidence type="ECO:0000313" key="4">
    <source>
        <dbReference type="EMBL" id="KAK4129206.1"/>
    </source>
</evidence>
<dbReference type="Gene3D" id="4.10.240.10">
    <property type="entry name" value="Zn(2)-C6 fungal-type DNA-binding domain"/>
    <property type="match status" value="1"/>
</dbReference>
<evidence type="ECO:0000256" key="1">
    <source>
        <dbReference type="ARBA" id="ARBA00022723"/>
    </source>
</evidence>
<dbReference type="CDD" id="cd00067">
    <property type="entry name" value="GAL4"/>
    <property type="match status" value="1"/>
</dbReference>
<name>A0AAN6UB12_9PEZI</name>
<dbReference type="SMART" id="SM00066">
    <property type="entry name" value="GAL4"/>
    <property type="match status" value="1"/>
</dbReference>
<dbReference type="InterPro" id="IPR050987">
    <property type="entry name" value="AtrR-like"/>
</dbReference>
<dbReference type="GO" id="GO:0008270">
    <property type="term" value="F:zinc ion binding"/>
    <property type="evidence" value="ECO:0007669"/>
    <property type="project" value="InterPro"/>
</dbReference>
<dbReference type="EMBL" id="MU853223">
    <property type="protein sequence ID" value="KAK4129206.1"/>
    <property type="molecule type" value="Genomic_DNA"/>
</dbReference>
<reference evidence="4" key="1">
    <citation type="journal article" date="2023" name="Mol. Phylogenet. Evol.">
        <title>Genome-scale phylogeny and comparative genomics of the fungal order Sordariales.</title>
        <authorList>
            <person name="Hensen N."/>
            <person name="Bonometti L."/>
            <person name="Westerberg I."/>
            <person name="Brannstrom I.O."/>
            <person name="Guillou S."/>
            <person name="Cros-Aarteil S."/>
            <person name="Calhoun S."/>
            <person name="Haridas S."/>
            <person name="Kuo A."/>
            <person name="Mondo S."/>
            <person name="Pangilinan J."/>
            <person name="Riley R."/>
            <person name="LaButti K."/>
            <person name="Andreopoulos B."/>
            <person name="Lipzen A."/>
            <person name="Chen C."/>
            <person name="Yan M."/>
            <person name="Daum C."/>
            <person name="Ng V."/>
            <person name="Clum A."/>
            <person name="Steindorff A."/>
            <person name="Ohm R.A."/>
            <person name="Martin F."/>
            <person name="Silar P."/>
            <person name="Natvig D.O."/>
            <person name="Lalanne C."/>
            <person name="Gautier V."/>
            <person name="Ament-Velasquez S.L."/>
            <person name="Kruys A."/>
            <person name="Hutchinson M.I."/>
            <person name="Powell A.J."/>
            <person name="Barry K."/>
            <person name="Miller A.N."/>
            <person name="Grigoriev I.V."/>
            <person name="Debuchy R."/>
            <person name="Gladieux P."/>
            <person name="Hiltunen Thoren M."/>
            <person name="Johannesson H."/>
        </authorList>
    </citation>
    <scope>NUCLEOTIDE SEQUENCE</scope>
    <source>
        <strain evidence="4">CBS 731.68</strain>
    </source>
</reference>
<dbReference type="AlphaFoldDB" id="A0AAN6UB12"/>
<dbReference type="SUPFAM" id="SSF57701">
    <property type="entry name" value="Zn2/Cys6 DNA-binding domain"/>
    <property type="match status" value="1"/>
</dbReference>
<comment type="caution">
    <text evidence="4">The sequence shown here is derived from an EMBL/GenBank/DDBJ whole genome shotgun (WGS) entry which is preliminary data.</text>
</comment>
<dbReference type="GeneID" id="87828606"/>
<dbReference type="CDD" id="cd12148">
    <property type="entry name" value="fungal_TF_MHR"/>
    <property type="match status" value="1"/>
</dbReference>
<feature type="domain" description="Zn(2)-C6 fungal-type" evidence="3">
    <location>
        <begin position="20"/>
        <end position="49"/>
    </location>
</feature>
<organism evidence="4 5">
    <name type="scientific">Parathielavia appendiculata</name>
    <dbReference type="NCBI Taxonomy" id="2587402"/>
    <lineage>
        <taxon>Eukaryota</taxon>
        <taxon>Fungi</taxon>
        <taxon>Dikarya</taxon>
        <taxon>Ascomycota</taxon>
        <taxon>Pezizomycotina</taxon>
        <taxon>Sordariomycetes</taxon>
        <taxon>Sordariomycetidae</taxon>
        <taxon>Sordariales</taxon>
        <taxon>Chaetomiaceae</taxon>
        <taxon>Parathielavia</taxon>
    </lineage>
</organism>
<keyword evidence="5" id="KW-1185">Reference proteome</keyword>
<dbReference type="InterPro" id="IPR001138">
    <property type="entry name" value="Zn2Cys6_DnaBD"/>
</dbReference>
<keyword evidence="1" id="KW-0479">Metal-binding</keyword>
<dbReference type="PANTHER" id="PTHR46910">
    <property type="entry name" value="TRANSCRIPTION FACTOR PDR1"/>
    <property type="match status" value="1"/>
</dbReference>
<proteinExistence type="predicted"/>
<dbReference type="GO" id="GO:0003677">
    <property type="term" value="F:DNA binding"/>
    <property type="evidence" value="ECO:0007669"/>
    <property type="project" value="InterPro"/>
</dbReference>
<dbReference type="RefSeq" id="XP_062652977.1">
    <property type="nucleotide sequence ID" value="XM_062791837.1"/>
</dbReference>
<gene>
    <name evidence="4" type="ORF">N657DRAFT_639781</name>
</gene>
<dbReference type="PROSITE" id="PS00463">
    <property type="entry name" value="ZN2_CY6_FUNGAL_1"/>
    <property type="match status" value="1"/>
</dbReference>
<evidence type="ECO:0000256" key="2">
    <source>
        <dbReference type="ARBA" id="ARBA00023242"/>
    </source>
</evidence>
<accession>A0AAN6UB12</accession>
<dbReference type="GO" id="GO:0006351">
    <property type="term" value="P:DNA-templated transcription"/>
    <property type="evidence" value="ECO:0007669"/>
    <property type="project" value="InterPro"/>
</dbReference>
<dbReference type="InterPro" id="IPR007219">
    <property type="entry name" value="XnlR_reg_dom"/>
</dbReference>
<dbReference type="GO" id="GO:0000981">
    <property type="term" value="F:DNA-binding transcription factor activity, RNA polymerase II-specific"/>
    <property type="evidence" value="ECO:0007669"/>
    <property type="project" value="InterPro"/>
</dbReference>
<evidence type="ECO:0000259" key="3">
    <source>
        <dbReference type="PROSITE" id="PS50048"/>
    </source>
</evidence>
<dbReference type="PROSITE" id="PS50048">
    <property type="entry name" value="ZN2_CY6_FUNGAL_2"/>
    <property type="match status" value="1"/>
</dbReference>
<dbReference type="Pfam" id="PF00172">
    <property type="entry name" value="Zn_clus"/>
    <property type="match status" value="1"/>
</dbReference>
<reference evidence="4" key="2">
    <citation type="submission" date="2023-05" db="EMBL/GenBank/DDBJ databases">
        <authorList>
            <consortium name="Lawrence Berkeley National Laboratory"/>
            <person name="Steindorff A."/>
            <person name="Hensen N."/>
            <person name="Bonometti L."/>
            <person name="Westerberg I."/>
            <person name="Brannstrom I.O."/>
            <person name="Guillou S."/>
            <person name="Cros-Aarteil S."/>
            <person name="Calhoun S."/>
            <person name="Haridas S."/>
            <person name="Kuo A."/>
            <person name="Mondo S."/>
            <person name="Pangilinan J."/>
            <person name="Riley R."/>
            <person name="Labutti K."/>
            <person name="Andreopoulos B."/>
            <person name="Lipzen A."/>
            <person name="Chen C."/>
            <person name="Yanf M."/>
            <person name="Daum C."/>
            <person name="Ng V."/>
            <person name="Clum A."/>
            <person name="Ohm R."/>
            <person name="Martin F."/>
            <person name="Silar P."/>
            <person name="Natvig D."/>
            <person name="Lalanne C."/>
            <person name="Gautier V."/>
            <person name="Ament-Velasquez S.L."/>
            <person name="Kruys A."/>
            <person name="Hutchinson M.I."/>
            <person name="Powell A.J."/>
            <person name="Barry K."/>
            <person name="Miller A.N."/>
            <person name="Grigoriev I.V."/>
            <person name="Debuchy R."/>
            <person name="Gladieux P."/>
            <person name="Thoren M.H."/>
            <person name="Johannesson H."/>
        </authorList>
    </citation>
    <scope>NUCLEOTIDE SEQUENCE</scope>
    <source>
        <strain evidence="4">CBS 731.68</strain>
    </source>
</reference>
<dbReference type="InterPro" id="IPR036864">
    <property type="entry name" value="Zn2-C6_fun-type_DNA-bd_sf"/>
</dbReference>
<dbReference type="PANTHER" id="PTHR46910:SF11">
    <property type="entry name" value="ZN(2)-C6 FUNGAL-TYPE DOMAIN-CONTAINING PROTEIN"/>
    <property type="match status" value="1"/>
</dbReference>
<keyword evidence="2" id="KW-0539">Nucleus</keyword>
<protein>
    <recommendedName>
        <fullName evidence="3">Zn(2)-C6 fungal-type domain-containing protein</fullName>
    </recommendedName>
</protein>
<dbReference type="Proteomes" id="UP001302602">
    <property type="component" value="Unassembled WGS sequence"/>
</dbReference>
<dbReference type="Pfam" id="PF04082">
    <property type="entry name" value="Fungal_trans"/>
    <property type="match status" value="1"/>
</dbReference>